<gene>
    <name evidence="1" type="ORF">CN491_10195</name>
</gene>
<accession>A0A2C1F6K5</accession>
<name>A0A2C1F6K5_BACCE</name>
<proteinExistence type="predicted"/>
<dbReference type="EMBL" id="NTZF01000008">
    <property type="protein sequence ID" value="PES96348.1"/>
    <property type="molecule type" value="Genomic_DNA"/>
</dbReference>
<comment type="caution">
    <text evidence="1">The sequence shown here is derived from an EMBL/GenBank/DDBJ whole genome shotgun (WGS) entry which is preliminary data.</text>
</comment>
<dbReference type="AlphaFoldDB" id="A0A2C1F6K5"/>
<sequence>MNNKMIELNVENNFFLDKNTVFFLVGFKGIFSEESQAYKEKNDNFIDIKVSLTFEKYILIM</sequence>
<organism evidence="1 2">
    <name type="scientific">Bacillus cereus</name>
    <dbReference type="NCBI Taxonomy" id="1396"/>
    <lineage>
        <taxon>Bacteria</taxon>
        <taxon>Bacillati</taxon>
        <taxon>Bacillota</taxon>
        <taxon>Bacilli</taxon>
        <taxon>Bacillales</taxon>
        <taxon>Bacillaceae</taxon>
        <taxon>Bacillus</taxon>
        <taxon>Bacillus cereus group</taxon>
    </lineage>
</organism>
<protein>
    <submittedName>
        <fullName evidence="1">Uncharacterized protein</fullName>
    </submittedName>
</protein>
<evidence type="ECO:0000313" key="2">
    <source>
        <dbReference type="Proteomes" id="UP000220900"/>
    </source>
</evidence>
<evidence type="ECO:0000313" key="1">
    <source>
        <dbReference type="EMBL" id="PES96348.1"/>
    </source>
</evidence>
<dbReference type="Proteomes" id="UP000220900">
    <property type="component" value="Unassembled WGS sequence"/>
</dbReference>
<reference evidence="1 2" key="1">
    <citation type="submission" date="2017-09" db="EMBL/GenBank/DDBJ databases">
        <title>Large-scale bioinformatics analysis of Bacillus genomes uncovers conserved roles of natural products in bacterial physiology.</title>
        <authorList>
            <consortium name="Agbiome Team Llc"/>
            <person name="Bleich R.M."/>
            <person name="Grubbs K.J."/>
            <person name="Santa Maria K.C."/>
            <person name="Allen S.E."/>
            <person name="Farag S."/>
            <person name="Shank E.A."/>
            <person name="Bowers A."/>
        </authorList>
    </citation>
    <scope>NUCLEOTIDE SEQUENCE [LARGE SCALE GENOMIC DNA]</scope>
    <source>
        <strain evidence="1 2">AFS002368</strain>
    </source>
</reference>